<sequence>MSNKMISYRDENGQLVSATDVWTFEKLEQLFTKLNPKRLQRKDIVEREKENDR</sequence>
<comment type="caution">
    <text evidence="1">The sequence shown here is derived from an EMBL/GenBank/DDBJ whole genome shotgun (WGS) entry which is preliminary data.</text>
</comment>
<dbReference type="Proteomes" id="UP001206548">
    <property type="component" value="Unassembled WGS sequence"/>
</dbReference>
<dbReference type="EMBL" id="JANUXX010000002">
    <property type="protein sequence ID" value="MCS4487991.1"/>
    <property type="molecule type" value="Genomic_DNA"/>
</dbReference>
<gene>
    <name evidence="1" type="ORF">NXS10_03290</name>
</gene>
<evidence type="ECO:0000313" key="2">
    <source>
        <dbReference type="Proteomes" id="UP001206548"/>
    </source>
</evidence>
<accession>A0ABT2F7I1</accession>
<name>A0ABT2F7I1_9STRE</name>
<organism evidence="1 2">
    <name type="scientific">Streptococcus sciuri</name>
    <dbReference type="NCBI Taxonomy" id="2973939"/>
    <lineage>
        <taxon>Bacteria</taxon>
        <taxon>Bacillati</taxon>
        <taxon>Bacillota</taxon>
        <taxon>Bacilli</taxon>
        <taxon>Lactobacillales</taxon>
        <taxon>Streptococcaceae</taxon>
        <taxon>Streptococcus</taxon>
    </lineage>
</organism>
<keyword evidence="2" id="KW-1185">Reference proteome</keyword>
<evidence type="ECO:0000313" key="1">
    <source>
        <dbReference type="EMBL" id="MCS4487991.1"/>
    </source>
</evidence>
<proteinExistence type="predicted"/>
<evidence type="ECO:0008006" key="3">
    <source>
        <dbReference type="Google" id="ProtNLM"/>
    </source>
</evidence>
<protein>
    <recommendedName>
        <fullName evidence="3">Extracellular protein</fullName>
    </recommendedName>
</protein>
<reference evidence="1 2" key="1">
    <citation type="journal article" date="2023" name="Int. J. Syst. Evol. Microbiol.">
        <title>Streptococcus sciuri sp. nov., Staphylococcus marylandisciuri sp. nov. and Staphylococcus americanisciuri sp. nov., isolated from faeces of eastern grey squirrel (Sciurus carolinensis).</title>
        <authorList>
            <person name="Volokhov D.V."/>
            <person name="Zagorodnyaya T.A."/>
            <person name="Furtak V.A."/>
            <person name="Nattanmai G."/>
            <person name="Randall L."/>
            <person name="Jose S."/>
            <person name="Gao Y."/>
            <person name="Eisenberg T."/>
            <person name="Delmonte P."/>
            <person name="Blom J."/>
            <person name="Mitchell K.K."/>
        </authorList>
    </citation>
    <scope>NUCLEOTIDE SEQUENCE [LARGE SCALE GENOMIC DNA]</scope>
    <source>
        <strain evidence="1 2">SQ9-PEA</strain>
    </source>
</reference>
<dbReference type="RefSeq" id="WP_259137612.1">
    <property type="nucleotide sequence ID" value="NZ_JANUXX010000002.1"/>
</dbReference>